<organism evidence="1 2">
    <name type="scientific">Ictalurus punctatus</name>
    <name type="common">Channel catfish</name>
    <name type="synonym">Silurus punctatus</name>
    <dbReference type="NCBI Taxonomy" id="7998"/>
    <lineage>
        <taxon>Eukaryota</taxon>
        <taxon>Metazoa</taxon>
        <taxon>Chordata</taxon>
        <taxon>Craniata</taxon>
        <taxon>Vertebrata</taxon>
        <taxon>Euteleostomi</taxon>
        <taxon>Actinopterygii</taxon>
        <taxon>Neopterygii</taxon>
        <taxon>Teleostei</taxon>
        <taxon>Ostariophysi</taxon>
        <taxon>Siluriformes</taxon>
        <taxon>Ictaluridae</taxon>
        <taxon>Ictalurus</taxon>
    </lineage>
</organism>
<dbReference type="SUPFAM" id="SSF54236">
    <property type="entry name" value="Ubiquitin-like"/>
    <property type="match status" value="2"/>
</dbReference>
<dbReference type="Pfam" id="PF00240">
    <property type="entry name" value="ubiquitin"/>
    <property type="match status" value="2"/>
</dbReference>
<reference evidence="2" key="2">
    <citation type="submission" date="2025-08" db="UniProtKB">
        <authorList>
            <consortium name="RefSeq"/>
        </authorList>
    </citation>
    <scope>IDENTIFICATION</scope>
    <source>
        <tissue evidence="2">Blood</tissue>
    </source>
</reference>
<proteinExistence type="predicted"/>
<dbReference type="InterPro" id="IPR000626">
    <property type="entry name" value="Ubiquitin-like_dom"/>
</dbReference>
<dbReference type="OrthoDB" id="1885901at2759"/>
<gene>
    <name evidence="2" type="primary">LOC108255604</name>
</gene>
<evidence type="ECO:0000313" key="1">
    <source>
        <dbReference type="Proteomes" id="UP000221080"/>
    </source>
</evidence>
<reference evidence="1" key="1">
    <citation type="journal article" date="2016" name="Nat. Commun.">
        <title>The channel catfish genome sequence provides insights into the evolution of scale formation in teleosts.</title>
        <authorList>
            <person name="Liu Z."/>
            <person name="Liu S."/>
            <person name="Yao J."/>
            <person name="Bao L."/>
            <person name="Zhang J."/>
            <person name="Li Y."/>
            <person name="Jiang C."/>
            <person name="Sun L."/>
            <person name="Wang R."/>
            <person name="Zhang Y."/>
            <person name="Zhou T."/>
            <person name="Zeng Q."/>
            <person name="Fu Q."/>
            <person name="Gao S."/>
            <person name="Li N."/>
            <person name="Koren S."/>
            <person name="Jiang Y."/>
            <person name="Zimin A."/>
            <person name="Xu P."/>
            <person name="Phillippy A.M."/>
            <person name="Geng X."/>
            <person name="Song L."/>
            <person name="Sun F."/>
            <person name="Li C."/>
            <person name="Wang X."/>
            <person name="Chen A."/>
            <person name="Jin Y."/>
            <person name="Yuan Z."/>
            <person name="Yang Y."/>
            <person name="Tan S."/>
            <person name="Peatman E."/>
            <person name="Lu J."/>
            <person name="Qin Z."/>
            <person name="Dunham R."/>
            <person name="Li Z."/>
            <person name="Sonstegard T."/>
            <person name="Feng J."/>
            <person name="Danzmann R.G."/>
            <person name="Schroeder S."/>
            <person name="Scheffler B."/>
            <person name="Duke M.V."/>
            <person name="Ballard L."/>
            <person name="Kucuktas H."/>
            <person name="Kaltenboeck L."/>
            <person name="Liu H."/>
            <person name="Armbruster J."/>
            <person name="Xie Y."/>
            <person name="Kirby M.L."/>
            <person name="Tian Y."/>
            <person name="Flanagan M.E."/>
            <person name="Mu W."/>
            <person name="Waldbieser G.C."/>
        </authorList>
    </citation>
    <scope>NUCLEOTIDE SEQUENCE [LARGE SCALE GENOMIC DNA]</scope>
    <source>
        <strain evidence="1">SDA103</strain>
    </source>
</reference>
<dbReference type="AlphaFoldDB" id="A0A2D0PKN2"/>
<dbReference type="PRINTS" id="PR00348">
    <property type="entry name" value="UBIQUITIN"/>
</dbReference>
<evidence type="ECO:0000313" key="2">
    <source>
        <dbReference type="RefSeq" id="XP_053530411.1"/>
    </source>
</evidence>
<keyword evidence="1" id="KW-1185">Reference proteome</keyword>
<accession>A0A2D0PKN2</accession>
<sequence length="158" mass="17896">MMELIIKLLSGETQSVYVNPNDTVAELKQKLASLFKARPSQLKLSITNGQILQLDHDQKTVRDYGLSSGSTVMLLICTTPAPFQVFVKNEKGQTKTYDVTDDETVDELMRKIYQKERTPVDQQRLIYSGRQLESGRKLQDYNIVSGSTIHMTLRLRGG</sequence>
<protein>
    <submittedName>
        <fullName evidence="2">Uncharacterized protein LOC108255604</fullName>
    </submittedName>
</protein>
<dbReference type="InterPro" id="IPR050158">
    <property type="entry name" value="Ubiquitin_ubiquitin-like"/>
</dbReference>
<dbReference type="FunFam" id="3.10.20.90:FF:000222">
    <property type="entry name" value="Polyubiquitin 5"/>
    <property type="match status" value="1"/>
</dbReference>
<dbReference type="KEGG" id="ipu:108255604"/>
<dbReference type="InterPro" id="IPR019956">
    <property type="entry name" value="Ubiquitin_dom"/>
</dbReference>
<name>A0A2D0PKN2_ICTPU</name>
<dbReference type="CDD" id="cd17039">
    <property type="entry name" value="Ubl_ubiquitin_like"/>
    <property type="match status" value="1"/>
</dbReference>
<dbReference type="RefSeq" id="XP_053530411.1">
    <property type="nucleotide sequence ID" value="XM_053674436.1"/>
</dbReference>
<dbReference type="InterPro" id="IPR029071">
    <property type="entry name" value="Ubiquitin-like_domsf"/>
</dbReference>
<dbReference type="Proteomes" id="UP000221080">
    <property type="component" value="Chromosome 22"/>
</dbReference>
<dbReference type="PANTHER" id="PTHR10666">
    <property type="entry name" value="UBIQUITIN"/>
    <property type="match status" value="1"/>
</dbReference>
<dbReference type="GeneID" id="108255604"/>
<dbReference type="SMART" id="SM00213">
    <property type="entry name" value="UBQ"/>
    <property type="match status" value="2"/>
</dbReference>
<dbReference type="Gene3D" id="3.10.20.90">
    <property type="entry name" value="Phosphatidylinositol 3-kinase Catalytic Subunit, Chain A, domain 1"/>
    <property type="match status" value="2"/>
</dbReference>
<dbReference type="PROSITE" id="PS50053">
    <property type="entry name" value="UBIQUITIN_2"/>
    <property type="match status" value="2"/>
</dbReference>